<comment type="caution">
    <text evidence="3">The sequence shown here is derived from an EMBL/GenBank/DDBJ whole genome shotgun (WGS) entry which is preliminary data.</text>
</comment>
<dbReference type="Pfam" id="PF00481">
    <property type="entry name" value="PP2C"/>
    <property type="match status" value="1"/>
</dbReference>
<accession>A0AAV5T6M0</accession>
<dbReference type="EMBL" id="BTSX01000003">
    <property type="protein sequence ID" value="GMS88179.1"/>
    <property type="molecule type" value="Genomic_DNA"/>
</dbReference>
<evidence type="ECO:0000313" key="3">
    <source>
        <dbReference type="EMBL" id="GMS88179.1"/>
    </source>
</evidence>
<keyword evidence="4" id="KW-1185">Reference proteome</keyword>
<gene>
    <name evidence="3" type="ORF">PENTCL1PPCAC_10354</name>
</gene>
<dbReference type="Gene3D" id="3.60.40.10">
    <property type="entry name" value="PPM-type phosphatase domain"/>
    <property type="match status" value="1"/>
</dbReference>
<name>A0AAV5T6M0_9BILA</name>
<feature type="compositionally biased region" description="Low complexity" evidence="1">
    <location>
        <begin position="109"/>
        <end position="131"/>
    </location>
</feature>
<protein>
    <recommendedName>
        <fullName evidence="2">PPM-type phosphatase domain-containing protein</fullName>
    </recommendedName>
</protein>
<reference evidence="3" key="1">
    <citation type="submission" date="2023-10" db="EMBL/GenBank/DDBJ databases">
        <title>Genome assembly of Pristionchus species.</title>
        <authorList>
            <person name="Yoshida K."/>
            <person name="Sommer R.J."/>
        </authorList>
    </citation>
    <scope>NUCLEOTIDE SEQUENCE</scope>
    <source>
        <strain evidence="3">RS0144</strain>
    </source>
</reference>
<dbReference type="Proteomes" id="UP001432027">
    <property type="component" value="Unassembled WGS sequence"/>
</dbReference>
<dbReference type="InterPro" id="IPR036457">
    <property type="entry name" value="PPM-type-like_dom_sf"/>
</dbReference>
<dbReference type="PROSITE" id="PS51746">
    <property type="entry name" value="PPM_2"/>
    <property type="match status" value="1"/>
</dbReference>
<evidence type="ECO:0000313" key="4">
    <source>
        <dbReference type="Proteomes" id="UP001432027"/>
    </source>
</evidence>
<proteinExistence type="predicted"/>
<dbReference type="SUPFAM" id="SSF81606">
    <property type="entry name" value="PP2C-like"/>
    <property type="match status" value="1"/>
</dbReference>
<dbReference type="InterPro" id="IPR001932">
    <property type="entry name" value="PPM-type_phosphatase-like_dom"/>
</dbReference>
<evidence type="ECO:0000259" key="2">
    <source>
        <dbReference type="PROSITE" id="PS51746"/>
    </source>
</evidence>
<sequence length="131" mass="14463">IRRGKLYVVHVGDSAILLTTRSDRATLDRLTVDYKPESPDERERIEDAGGYVMKSEKSSTYRVVWIRPSLDHVGPFTMDTTPILFSPHLSLACRGRSATSGRAPSLRGSSRFLPSPMSPSPSSLPITTRSC</sequence>
<feature type="region of interest" description="Disordered" evidence="1">
    <location>
        <begin position="96"/>
        <end position="131"/>
    </location>
</feature>
<organism evidence="3 4">
    <name type="scientific">Pristionchus entomophagus</name>
    <dbReference type="NCBI Taxonomy" id="358040"/>
    <lineage>
        <taxon>Eukaryota</taxon>
        <taxon>Metazoa</taxon>
        <taxon>Ecdysozoa</taxon>
        <taxon>Nematoda</taxon>
        <taxon>Chromadorea</taxon>
        <taxon>Rhabditida</taxon>
        <taxon>Rhabditina</taxon>
        <taxon>Diplogasteromorpha</taxon>
        <taxon>Diplogasteroidea</taxon>
        <taxon>Neodiplogasteridae</taxon>
        <taxon>Pristionchus</taxon>
    </lineage>
</organism>
<feature type="domain" description="PPM-type phosphatase" evidence="2">
    <location>
        <begin position="1"/>
        <end position="131"/>
    </location>
</feature>
<evidence type="ECO:0000256" key="1">
    <source>
        <dbReference type="SAM" id="MobiDB-lite"/>
    </source>
</evidence>
<feature type="non-terminal residue" evidence="3">
    <location>
        <position position="1"/>
    </location>
</feature>
<dbReference type="AlphaFoldDB" id="A0AAV5T6M0"/>